<gene>
    <name evidence="3" type="ORF">EDC50_2773</name>
</gene>
<reference evidence="3 4" key="1">
    <citation type="submission" date="2018-11" db="EMBL/GenBank/DDBJ databases">
        <title>Genomic Encyclopedia of Type Strains, Phase IV (KMG-IV): sequencing the most valuable type-strain genomes for metagenomic binning, comparative biology and taxonomic classification.</title>
        <authorList>
            <person name="Goeker M."/>
        </authorList>
    </citation>
    <scope>NUCLEOTIDE SEQUENCE [LARGE SCALE GENOMIC DNA]</scope>
    <source>
        <strain evidence="3 4">DSM 25623</strain>
    </source>
</reference>
<dbReference type="Gene3D" id="1.25.40.10">
    <property type="entry name" value="Tetratricopeptide repeat domain"/>
    <property type="match status" value="1"/>
</dbReference>
<dbReference type="Proteomes" id="UP000269708">
    <property type="component" value="Unassembled WGS sequence"/>
</dbReference>
<feature type="chain" id="PRO_5018030017" evidence="2">
    <location>
        <begin position="26"/>
        <end position="200"/>
    </location>
</feature>
<dbReference type="EMBL" id="RKQN01000004">
    <property type="protein sequence ID" value="RPE75876.1"/>
    <property type="molecule type" value="Genomic_DNA"/>
</dbReference>
<proteinExistence type="predicted"/>
<name>A0A3N4UYT3_9GAMM</name>
<dbReference type="Pfam" id="PF14559">
    <property type="entry name" value="TPR_19"/>
    <property type="match status" value="1"/>
</dbReference>
<comment type="caution">
    <text evidence="3">The sequence shown here is derived from an EMBL/GenBank/DDBJ whole genome shotgun (WGS) entry which is preliminary data.</text>
</comment>
<feature type="compositionally biased region" description="Low complexity" evidence="1">
    <location>
        <begin position="177"/>
        <end position="191"/>
    </location>
</feature>
<dbReference type="OrthoDB" id="6005230at2"/>
<dbReference type="PROSITE" id="PS51257">
    <property type="entry name" value="PROKAR_LIPOPROTEIN"/>
    <property type="match status" value="1"/>
</dbReference>
<keyword evidence="4" id="KW-1185">Reference proteome</keyword>
<feature type="region of interest" description="Disordered" evidence="1">
    <location>
        <begin position="159"/>
        <end position="200"/>
    </location>
</feature>
<evidence type="ECO:0000313" key="4">
    <source>
        <dbReference type="Proteomes" id="UP000269708"/>
    </source>
</evidence>
<dbReference type="SUPFAM" id="SSF48452">
    <property type="entry name" value="TPR-like"/>
    <property type="match status" value="1"/>
</dbReference>
<feature type="signal peptide" evidence="2">
    <location>
        <begin position="1"/>
        <end position="25"/>
    </location>
</feature>
<protein>
    <submittedName>
        <fullName evidence="3">Uncharacterized protein</fullName>
    </submittedName>
</protein>
<evidence type="ECO:0000313" key="3">
    <source>
        <dbReference type="EMBL" id="RPE75876.1"/>
    </source>
</evidence>
<feature type="compositionally biased region" description="Basic residues" evidence="1">
    <location>
        <begin position="165"/>
        <end position="176"/>
    </location>
</feature>
<evidence type="ECO:0000256" key="1">
    <source>
        <dbReference type="SAM" id="MobiDB-lite"/>
    </source>
</evidence>
<accession>A0A3N4UYT3</accession>
<dbReference type="InterPro" id="IPR011990">
    <property type="entry name" value="TPR-like_helical_dom_sf"/>
</dbReference>
<dbReference type="AlphaFoldDB" id="A0A3N4UYT3"/>
<evidence type="ECO:0000256" key="2">
    <source>
        <dbReference type="SAM" id="SignalP"/>
    </source>
</evidence>
<dbReference type="RefSeq" id="WP_123771079.1">
    <property type="nucleotide sequence ID" value="NZ_RKQN01000004.1"/>
</dbReference>
<organism evidence="3 4">
    <name type="scientific">Vulcaniibacterium tengchongense</name>
    <dbReference type="NCBI Taxonomy" id="1273429"/>
    <lineage>
        <taxon>Bacteria</taxon>
        <taxon>Pseudomonadati</taxon>
        <taxon>Pseudomonadota</taxon>
        <taxon>Gammaproteobacteria</taxon>
        <taxon>Lysobacterales</taxon>
        <taxon>Lysobacteraceae</taxon>
        <taxon>Vulcaniibacterium</taxon>
    </lineage>
</organism>
<sequence length="200" mass="20804">MKSPLLVSFRALMAAVLALGLAACASGGAKKAQAGGYDRLMSAAEAEVSAGRIESALASFNEAAKVDPTRKEPWVRSAQLQFDAGNYGRAIVAAEEVLKRDPTDMVADSVLTVSGLRVAAQSLKRLQGSGALASETARREAEQLRATMIATMGNDFVVGDLVPKPKPKPRSTRGTRRAAPAAATATSGSASDTAERNPFD</sequence>
<keyword evidence="2" id="KW-0732">Signal</keyword>